<evidence type="ECO:0000313" key="1">
    <source>
        <dbReference type="EMBL" id="AHA89311.1"/>
    </source>
</evidence>
<dbReference type="RefSeq" id="WP_023591733.1">
    <property type="nucleotide sequence ID" value="NC_022911.1"/>
</dbReference>
<name>V5NLL6_HELPX</name>
<dbReference type="EMBL" id="CP006889">
    <property type="protein sequence ID" value="AHA89311.1"/>
    <property type="molecule type" value="Genomic_DNA"/>
</dbReference>
<dbReference type="KEGG" id="hez:U064_0377"/>
<dbReference type="Proteomes" id="UP000018543">
    <property type="component" value="Chromosome"/>
</dbReference>
<protein>
    <submittedName>
        <fullName evidence="1">Uncharacterized protein</fullName>
    </submittedName>
</protein>
<dbReference type="PATRIC" id="fig|1407463.3.peg.382"/>
<dbReference type="AlphaFoldDB" id="V5NLL6"/>
<accession>V5NLL6</accession>
<organism evidence="1 2">
    <name type="scientific">Helicobacter pylori BM012S</name>
    <dbReference type="NCBI Taxonomy" id="1407463"/>
    <lineage>
        <taxon>Bacteria</taxon>
        <taxon>Pseudomonadati</taxon>
        <taxon>Campylobacterota</taxon>
        <taxon>Epsilonproteobacteria</taxon>
        <taxon>Campylobacterales</taxon>
        <taxon>Helicobacteraceae</taxon>
        <taxon>Helicobacter</taxon>
    </lineage>
</organism>
<evidence type="ECO:0000313" key="2">
    <source>
        <dbReference type="Proteomes" id="UP000018543"/>
    </source>
</evidence>
<sequence>MYQNNLREQLLFYQRALDKGKFQSYLAKVLSFNSDTYTLSAELILHQQEPIIVKNLSVFSSPLISTQLRPNDYGVLVSLGFDIGNFFNTKQIGNNDCDSFIFLPLNMKPTTQGTYIQAPTNENNNLNIGNDSVTINSQDNHITINNQEIQIKTNQSQLQLNNTSAELSASQVKISANTPINLNGANLTQSFSAILQALNQINITLQTIKYMPGSMSVPPITIDSQAITNSNRKIE</sequence>
<reference evidence="1 2" key="1">
    <citation type="journal article" date="2013" name="PLoS ONE">
        <title>Helicobacter pylori genomic microevolution during naturally occurring transmission between adults.</title>
        <authorList>
            <person name="Linz B."/>
            <person name="Windsor H.M."/>
            <person name="Gajewski J.P."/>
            <person name="Hake C.M."/>
            <person name="Drautz D.I."/>
            <person name="Schuster S.C."/>
            <person name="Marshall B.J."/>
        </authorList>
    </citation>
    <scope>NUCLEOTIDE SEQUENCE [LARGE SCALE GENOMIC DNA]</scope>
    <source>
        <strain evidence="1 2">BM012S</strain>
    </source>
</reference>
<proteinExistence type="predicted"/>
<gene>
    <name evidence="1" type="ORF">U064_0377</name>
</gene>
<dbReference type="HOGENOM" id="CLU_1178915_0_0_7"/>